<comment type="caution">
    <text evidence="1">The sequence shown here is derived from an EMBL/GenBank/DDBJ whole genome shotgun (WGS) entry which is preliminary data.</text>
</comment>
<evidence type="ECO:0000313" key="2">
    <source>
        <dbReference type="Proteomes" id="UP000275348"/>
    </source>
</evidence>
<keyword evidence="2" id="KW-1185">Reference proteome</keyword>
<accession>A0A3L9MGL0</accession>
<reference evidence="1 2" key="1">
    <citation type="submission" date="2018-10" db="EMBL/GenBank/DDBJ databases">
        <authorList>
            <person name="Chen X."/>
        </authorList>
    </citation>
    <scope>NUCLEOTIDE SEQUENCE [LARGE SCALE GENOMIC DNA]</scope>
    <source>
        <strain evidence="1 2">YIM 102668</strain>
    </source>
</reference>
<sequence length="126" mass="14710">MLVYPKCEKFIIDGNESLQSCFLGKFIEEMGQESLFILSSKKIAYTDIRAEMKFVIDENGNFTSLEFIGNEFNKELIKDSFDMYLNKYNKKKKKIVPAKDANGNPISKSFYIPYVLKKDLPTYRVY</sequence>
<gene>
    <name evidence="1" type="ORF">EAH69_01410</name>
</gene>
<dbReference type="Proteomes" id="UP000275348">
    <property type="component" value="Unassembled WGS sequence"/>
</dbReference>
<dbReference type="EMBL" id="RDOJ01000002">
    <property type="protein sequence ID" value="RLZ12210.1"/>
    <property type="molecule type" value="Genomic_DNA"/>
</dbReference>
<name>A0A3L9MGL0_9FLAO</name>
<evidence type="ECO:0000313" key="1">
    <source>
        <dbReference type="EMBL" id="RLZ12210.1"/>
    </source>
</evidence>
<organism evidence="1 2">
    <name type="scientific">Faecalibacter macacae</name>
    <dbReference type="NCBI Taxonomy" id="1859289"/>
    <lineage>
        <taxon>Bacteria</taxon>
        <taxon>Pseudomonadati</taxon>
        <taxon>Bacteroidota</taxon>
        <taxon>Flavobacteriia</taxon>
        <taxon>Flavobacteriales</taxon>
        <taxon>Weeksellaceae</taxon>
        <taxon>Faecalibacter</taxon>
    </lineage>
</organism>
<dbReference type="AlphaFoldDB" id="A0A3L9MGL0"/>
<protein>
    <submittedName>
        <fullName evidence="1">Uncharacterized protein</fullName>
    </submittedName>
</protein>
<proteinExistence type="predicted"/>